<feature type="compositionally biased region" description="Polar residues" evidence="1">
    <location>
        <begin position="50"/>
        <end position="67"/>
    </location>
</feature>
<reference evidence="3" key="1">
    <citation type="submission" date="2016-03" db="EMBL/GenBank/DDBJ databases">
        <authorList>
            <person name="Ploux O."/>
        </authorList>
    </citation>
    <scope>NUCLEOTIDE SEQUENCE</scope>
    <source>
        <strain evidence="3">UC10</strain>
    </source>
</reference>
<organism evidence="3">
    <name type="scientific">uncultured Stenotrophomonas sp</name>
    <dbReference type="NCBI Taxonomy" id="165438"/>
    <lineage>
        <taxon>Bacteria</taxon>
        <taxon>Pseudomonadati</taxon>
        <taxon>Pseudomonadota</taxon>
        <taxon>Gammaproteobacteria</taxon>
        <taxon>Lysobacterales</taxon>
        <taxon>Lysobacteraceae</taxon>
        <taxon>Stenotrophomonas</taxon>
        <taxon>environmental samples</taxon>
    </lineage>
</organism>
<name>A0A1Y5Q7M0_9GAMM</name>
<gene>
    <name evidence="3" type="ORF">STPYR_10727</name>
</gene>
<keyword evidence="2" id="KW-0732">Signal</keyword>
<sequence>MPRLLPLLSLLVLFLPGCKPPSGASTGDATVSPVDAGARDDAPAAGPSAKATSAEDSATPLSMTVDGTYQPPAGPAEAAADTRPFAFSAHPAPAPLDACGFDGLAIPAGTKVHAAGAYSGRKLGFQIDDSGHEATLMEVAVNQPQAPVILMLGAYEPTVWSIGWSQGTALVAVFVSGYHKQVVTGLPATVPVLVSTYDNRGSCGSNYVSPERAERLNPMARRLFGQPVDMLYPARDGKVVVGDALSPGTQLQTRRDAPRVESFRLPDSQLAGPAALQHAVSQGVLRPVTLADIQAWNTGMAAQRAQQDIPPIAGGAPPAQRGLPHNGYVVLKPFRFPAGLYGAHSATFYVPAGVPGPTGTPGHSTVYDFNTLQCSGVGCRRD</sequence>
<dbReference type="AlphaFoldDB" id="A0A1Y5Q7M0"/>
<dbReference type="EMBL" id="FLTS01000001">
    <property type="protein sequence ID" value="SBV35797.1"/>
    <property type="molecule type" value="Genomic_DNA"/>
</dbReference>
<evidence type="ECO:0008006" key="4">
    <source>
        <dbReference type="Google" id="ProtNLM"/>
    </source>
</evidence>
<feature type="chain" id="PRO_5012938383" description="Lipoprotein" evidence="2">
    <location>
        <begin position="25"/>
        <end position="382"/>
    </location>
</feature>
<protein>
    <recommendedName>
        <fullName evidence="4">Lipoprotein</fullName>
    </recommendedName>
</protein>
<feature type="signal peptide" evidence="2">
    <location>
        <begin position="1"/>
        <end position="24"/>
    </location>
</feature>
<evidence type="ECO:0000256" key="2">
    <source>
        <dbReference type="SAM" id="SignalP"/>
    </source>
</evidence>
<feature type="region of interest" description="Disordered" evidence="1">
    <location>
        <begin position="22"/>
        <end position="78"/>
    </location>
</feature>
<evidence type="ECO:0000256" key="1">
    <source>
        <dbReference type="SAM" id="MobiDB-lite"/>
    </source>
</evidence>
<proteinExistence type="predicted"/>
<accession>A0A1Y5Q7M0</accession>
<evidence type="ECO:0000313" key="3">
    <source>
        <dbReference type="EMBL" id="SBV35797.1"/>
    </source>
</evidence>